<sequence length="335" mass="36623">MRKLIAVAVAAAMAASLVACGSSAETASAAVSESSTASSSGTMDTNTSSEAVVSADAVTPEPENTITYDPDFQAQIIADNDTCTLALQGVGYDDDYGYYWKLSFKNKTSDKTLYVMPSCEELNGMDADFSWIPSVEPGQEETKEVKWDAPGLKIYSINPQDINTVNIHFDVYDEAEWNVDHRVDPVDDDFVIYPKGEENAAPVKREMQPTDYVLVDNEYCTMVICGFDPDGVYGYTAKAYIENKSDEDISLSFGIGSMNGLECRPEGNVGVDAHSNAYTDIYYYDYLDTYKANGKDPASITEIVMPIILEASPSRTIVAEETFTFNPQNNTVASN</sequence>
<proteinExistence type="predicted"/>
<protein>
    <recommendedName>
        <fullName evidence="5">DUF5067 domain-containing protein</fullName>
    </recommendedName>
</protein>
<evidence type="ECO:0000313" key="3">
    <source>
        <dbReference type="EMBL" id="MBS5333208.1"/>
    </source>
</evidence>
<dbReference type="Proteomes" id="UP000759273">
    <property type="component" value="Unassembled WGS sequence"/>
</dbReference>
<dbReference type="PROSITE" id="PS51257">
    <property type="entry name" value="PROKAR_LIPOPROTEIN"/>
    <property type="match status" value="1"/>
</dbReference>
<dbReference type="EMBL" id="JAGZGG010000033">
    <property type="protein sequence ID" value="MBS5333208.1"/>
    <property type="molecule type" value="Genomic_DNA"/>
</dbReference>
<feature type="chain" id="PRO_5039146221" description="DUF5067 domain-containing protein" evidence="2">
    <location>
        <begin position="22"/>
        <end position="335"/>
    </location>
</feature>
<feature type="compositionally biased region" description="Polar residues" evidence="1">
    <location>
        <begin position="41"/>
        <end position="51"/>
    </location>
</feature>
<gene>
    <name evidence="3" type="ORF">KHY36_11855</name>
</gene>
<evidence type="ECO:0008006" key="5">
    <source>
        <dbReference type="Google" id="ProtNLM"/>
    </source>
</evidence>
<feature type="region of interest" description="Disordered" evidence="1">
    <location>
        <begin position="32"/>
        <end position="65"/>
    </location>
</feature>
<keyword evidence="2" id="KW-0732">Signal</keyword>
<dbReference type="AlphaFoldDB" id="A0A943DIR8"/>
<accession>A0A943DIR8</accession>
<reference evidence="3" key="1">
    <citation type="submission" date="2021-02" db="EMBL/GenBank/DDBJ databases">
        <title>Infant gut strain persistence is associated with maternal origin, phylogeny, and functional potential including surface adhesion and iron acquisition.</title>
        <authorList>
            <person name="Lou Y.C."/>
        </authorList>
    </citation>
    <scope>NUCLEOTIDE SEQUENCE</scope>
    <source>
        <strain evidence="3">L3_101_000M1_dasL3_101_000M1_concoct_87</strain>
    </source>
</reference>
<feature type="signal peptide" evidence="2">
    <location>
        <begin position="1"/>
        <end position="21"/>
    </location>
</feature>
<evidence type="ECO:0000256" key="1">
    <source>
        <dbReference type="SAM" id="MobiDB-lite"/>
    </source>
</evidence>
<comment type="caution">
    <text evidence="3">The sequence shown here is derived from an EMBL/GenBank/DDBJ whole genome shotgun (WGS) entry which is preliminary data.</text>
</comment>
<name>A0A943DIR8_9FIRM</name>
<evidence type="ECO:0000313" key="4">
    <source>
        <dbReference type="Proteomes" id="UP000759273"/>
    </source>
</evidence>
<evidence type="ECO:0000256" key="2">
    <source>
        <dbReference type="SAM" id="SignalP"/>
    </source>
</evidence>
<organism evidence="3 4">
    <name type="scientific">Subdoligranulum variabile</name>
    <dbReference type="NCBI Taxonomy" id="214851"/>
    <lineage>
        <taxon>Bacteria</taxon>
        <taxon>Bacillati</taxon>
        <taxon>Bacillota</taxon>
        <taxon>Clostridia</taxon>
        <taxon>Eubacteriales</taxon>
        <taxon>Oscillospiraceae</taxon>
        <taxon>Subdoligranulum</taxon>
    </lineage>
</organism>